<dbReference type="RefSeq" id="WP_274359618.1">
    <property type="nucleotide sequence ID" value="NZ_CP118101.1"/>
</dbReference>
<dbReference type="EMBL" id="CP118101">
    <property type="protein sequence ID" value="WDH83675.1"/>
    <property type="molecule type" value="Genomic_DNA"/>
</dbReference>
<evidence type="ECO:0000313" key="3">
    <source>
        <dbReference type="Proteomes" id="UP001220962"/>
    </source>
</evidence>
<protein>
    <submittedName>
        <fullName evidence="2">Uncharacterized protein</fullName>
    </submittedName>
</protein>
<gene>
    <name evidence="2" type="ORF">PUW23_05460</name>
</gene>
<dbReference type="Proteomes" id="UP001220962">
    <property type="component" value="Chromosome"/>
</dbReference>
<accession>A0AAX3N1P8</accession>
<feature type="compositionally biased region" description="Basic and acidic residues" evidence="1">
    <location>
        <begin position="30"/>
        <end position="42"/>
    </location>
</feature>
<evidence type="ECO:0000313" key="2">
    <source>
        <dbReference type="EMBL" id="WDH83675.1"/>
    </source>
</evidence>
<sequence>MIRLRRKPFPPKYERSASPDNFSLTPQGSQRREPSLPHLRLEGADCEKSGVCGSRTLLGEGEAVK</sequence>
<name>A0AAX3N1P8_9BACL</name>
<evidence type="ECO:0000256" key="1">
    <source>
        <dbReference type="SAM" id="MobiDB-lite"/>
    </source>
</evidence>
<reference evidence="2" key="1">
    <citation type="submission" date="2023-02" db="EMBL/GenBank/DDBJ databases">
        <title>Pathogen: clinical or host-associated sample.</title>
        <authorList>
            <person name="Hergert J."/>
            <person name="Casey R."/>
            <person name="Wagner J."/>
            <person name="Young E.L."/>
            <person name="Oakeson K.F."/>
        </authorList>
    </citation>
    <scope>NUCLEOTIDE SEQUENCE</scope>
    <source>
        <strain evidence="2">2022CK-00830</strain>
    </source>
</reference>
<organism evidence="2 3">
    <name type="scientific">Paenibacillus urinalis</name>
    <dbReference type="NCBI Taxonomy" id="521520"/>
    <lineage>
        <taxon>Bacteria</taxon>
        <taxon>Bacillati</taxon>
        <taxon>Bacillota</taxon>
        <taxon>Bacilli</taxon>
        <taxon>Bacillales</taxon>
        <taxon>Paenibacillaceae</taxon>
        <taxon>Paenibacillus</taxon>
    </lineage>
</organism>
<proteinExistence type="predicted"/>
<dbReference type="AlphaFoldDB" id="A0AAX3N1P8"/>
<feature type="compositionally biased region" description="Polar residues" evidence="1">
    <location>
        <begin position="18"/>
        <end position="29"/>
    </location>
</feature>
<feature type="region of interest" description="Disordered" evidence="1">
    <location>
        <begin position="1"/>
        <end position="42"/>
    </location>
</feature>